<dbReference type="EMBL" id="MN509464">
    <property type="protein sequence ID" value="QHO64182.1"/>
    <property type="molecule type" value="Genomic_DNA"/>
</dbReference>
<dbReference type="SUPFAM" id="SSF47928">
    <property type="entry name" value="N-terminal domain of the delta subunit of the F1F0-ATP synthase"/>
    <property type="match status" value="1"/>
</dbReference>
<evidence type="ECO:0000256" key="4">
    <source>
        <dbReference type="ARBA" id="ARBA00022781"/>
    </source>
</evidence>
<keyword evidence="7" id="KW-0066">ATP synthesis</keyword>
<dbReference type="PROSITE" id="PS00389">
    <property type="entry name" value="ATPASE_DELTA"/>
    <property type="match status" value="1"/>
</dbReference>
<dbReference type="InterPro" id="IPR000711">
    <property type="entry name" value="ATPase_OSCP/dsu"/>
</dbReference>
<keyword evidence="4" id="KW-0375">Hydrogen ion transport</keyword>
<keyword evidence="8" id="KW-0934">Plastid</keyword>
<evidence type="ECO:0000313" key="8">
    <source>
        <dbReference type="EMBL" id="QHO64182.1"/>
    </source>
</evidence>
<sequence>MSTKTLVAKIALPYAEALLEIVQGYKILEKANQDILMINQVLLESNQLNIFLANPLIKLSLKKDVIKQLFSGQVSDIILSFLLVLTDRKRIALLKDIILKYLELEQVIKSITVVEIITAILLTDQQKNELTKKLEIITQSTKVDLNMTIDPDLIAGFKIKIGSKVIDTSLKGQIQQIAYFLEI</sequence>
<comment type="similarity">
    <text evidence="2">Belongs to the ATPase delta chain family.</text>
</comment>
<evidence type="ECO:0000256" key="2">
    <source>
        <dbReference type="ARBA" id="ARBA00007046"/>
    </source>
</evidence>
<reference evidence="8" key="1">
    <citation type="journal article" date="2020" name="J. Phycol.">
        <title>Relative expression analysis of light-harvesting genes in the freshwater alga Lympha mucosa (Batrachospermales, Rhodophyta).</title>
        <authorList>
            <person name="Evans J.R."/>
            <person name="Vis M.L."/>
        </authorList>
    </citation>
    <scope>NUCLEOTIDE SEQUENCE</scope>
</reference>
<protein>
    <submittedName>
        <fullName evidence="8">ATP synthase CF1 subunit delta</fullName>
    </submittedName>
</protein>
<keyword evidence="3" id="KW-0813">Transport</keyword>
<dbReference type="GO" id="GO:0046933">
    <property type="term" value="F:proton-transporting ATP synthase activity, rotational mechanism"/>
    <property type="evidence" value="ECO:0007669"/>
    <property type="project" value="InterPro"/>
</dbReference>
<keyword evidence="6" id="KW-0472">Membrane</keyword>
<evidence type="ECO:0000256" key="1">
    <source>
        <dbReference type="ARBA" id="ARBA00004370"/>
    </source>
</evidence>
<organism evidence="8">
    <name type="scientific">Lympha mucosa</name>
    <dbReference type="NCBI Taxonomy" id="2045360"/>
    <lineage>
        <taxon>Eukaryota</taxon>
        <taxon>Rhodophyta</taxon>
        <taxon>Florideophyceae</taxon>
        <taxon>Nemaliophycidae</taxon>
        <taxon>Batrachospermales</taxon>
        <taxon>Batrachospermaceae</taxon>
        <taxon>Lympha</taxon>
    </lineage>
</organism>
<evidence type="ECO:0000256" key="5">
    <source>
        <dbReference type="ARBA" id="ARBA00023065"/>
    </source>
</evidence>
<dbReference type="PANTHER" id="PTHR11910">
    <property type="entry name" value="ATP SYNTHASE DELTA CHAIN"/>
    <property type="match status" value="1"/>
</dbReference>
<dbReference type="PRINTS" id="PR00125">
    <property type="entry name" value="ATPASEDELTA"/>
</dbReference>
<dbReference type="InterPro" id="IPR026015">
    <property type="entry name" value="ATP_synth_OSCP/delta_N_sf"/>
</dbReference>
<dbReference type="InterPro" id="IPR020781">
    <property type="entry name" value="ATPase_OSCP/d_CS"/>
</dbReference>
<keyword evidence="5" id="KW-0406">Ion transport</keyword>
<gene>
    <name evidence="8" type="primary">atpD</name>
</gene>
<accession>A0A6B9VPJ0</accession>
<dbReference type="NCBIfam" id="TIGR01145">
    <property type="entry name" value="ATP_synt_delta"/>
    <property type="match status" value="1"/>
</dbReference>
<proteinExistence type="inferred from homology"/>
<dbReference type="Gene3D" id="1.10.520.20">
    <property type="entry name" value="N-terminal domain of the delta subunit of the F1F0-ATP synthase"/>
    <property type="match status" value="1"/>
</dbReference>
<dbReference type="HAMAP" id="MF_01416">
    <property type="entry name" value="ATP_synth_delta_bact"/>
    <property type="match status" value="1"/>
</dbReference>
<geneLocation type="plastid" evidence="8"/>
<evidence type="ECO:0000256" key="7">
    <source>
        <dbReference type="ARBA" id="ARBA00023310"/>
    </source>
</evidence>
<evidence type="ECO:0000256" key="6">
    <source>
        <dbReference type="ARBA" id="ARBA00023136"/>
    </source>
</evidence>
<dbReference type="AlphaFoldDB" id="A0A6B9VPJ0"/>
<name>A0A6B9VPJ0_9FLOR</name>
<dbReference type="GO" id="GO:0016020">
    <property type="term" value="C:membrane"/>
    <property type="evidence" value="ECO:0007669"/>
    <property type="project" value="UniProtKB-SubCell"/>
</dbReference>
<evidence type="ECO:0000256" key="3">
    <source>
        <dbReference type="ARBA" id="ARBA00022448"/>
    </source>
</evidence>
<comment type="subcellular location">
    <subcellularLocation>
        <location evidence="1">Membrane</location>
    </subcellularLocation>
</comment>
<dbReference type="Pfam" id="PF00213">
    <property type="entry name" value="OSCP"/>
    <property type="match status" value="1"/>
</dbReference>